<dbReference type="Proteomes" id="UP001465668">
    <property type="component" value="Unassembled WGS sequence"/>
</dbReference>
<dbReference type="PANTHER" id="PTHR43625:SF78">
    <property type="entry name" value="PYRIDOXAL REDUCTASE-RELATED"/>
    <property type="match status" value="1"/>
</dbReference>
<protein>
    <submittedName>
        <fullName evidence="3">NADP-dependent oxidoreductase domain-containing protein</fullName>
    </submittedName>
</protein>
<keyword evidence="4" id="KW-1185">Reference proteome</keyword>
<keyword evidence="1" id="KW-0560">Oxidoreductase</keyword>
<reference evidence="3 4" key="1">
    <citation type="submission" date="2024-02" db="EMBL/GenBank/DDBJ databases">
        <title>First draft genome assembly of two strains of Seiridium cardinale.</title>
        <authorList>
            <person name="Emiliani G."/>
            <person name="Scali E."/>
        </authorList>
    </citation>
    <scope>NUCLEOTIDE SEQUENCE [LARGE SCALE GENOMIC DNA]</scope>
    <source>
        <strain evidence="3 4">BM-138-000479</strain>
    </source>
</reference>
<evidence type="ECO:0000313" key="4">
    <source>
        <dbReference type="Proteomes" id="UP001465668"/>
    </source>
</evidence>
<accession>A0ABR2XG91</accession>
<evidence type="ECO:0000259" key="2">
    <source>
        <dbReference type="Pfam" id="PF00248"/>
    </source>
</evidence>
<dbReference type="PANTHER" id="PTHR43625">
    <property type="entry name" value="AFLATOXIN B1 ALDEHYDE REDUCTASE"/>
    <property type="match status" value="1"/>
</dbReference>
<name>A0ABR2XG91_9PEZI</name>
<evidence type="ECO:0000256" key="1">
    <source>
        <dbReference type="ARBA" id="ARBA00023002"/>
    </source>
</evidence>
<dbReference type="CDD" id="cd19077">
    <property type="entry name" value="AKR_AKR8A1-2"/>
    <property type="match status" value="1"/>
</dbReference>
<gene>
    <name evidence="3" type="ORF">SCAR479_10555</name>
</gene>
<organism evidence="3 4">
    <name type="scientific">Seiridium cardinale</name>
    <dbReference type="NCBI Taxonomy" id="138064"/>
    <lineage>
        <taxon>Eukaryota</taxon>
        <taxon>Fungi</taxon>
        <taxon>Dikarya</taxon>
        <taxon>Ascomycota</taxon>
        <taxon>Pezizomycotina</taxon>
        <taxon>Sordariomycetes</taxon>
        <taxon>Xylariomycetidae</taxon>
        <taxon>Amphisphaeriales</taxon>
        <taxon>Sporocadaceae</taxon>
        <taxon>Seiridium</taxon>
    </lineage>
</organism>
<dbReference type="Pfam" id="PF00248">
    <property type="entry name" value="Aldo_ket_red"/>
    <property type="match status" value="1"/>
</dbReference>
<proteinExistence type="predicted"/>
<dbReference type="SUPFAM" id="SSF51430">
    <property type="entry name" value="NAD(P)-linked oxidoreductase"/>
    <property type="match status" value="1"/>
</dbReference>
<dbReference type="Gene3D" id="3.20.20.100">
    <property type="entry name" value="NADP-dependent oxidoreductase domain"/>
    <property type="match status" value="1"/>
</dbReference>
<comment type="caution">
    <text evidence="3">The sequence shown here is derived from an EMBL/GenBank/DDBJ whole genome shotgun (WGS) entry which is preliminary data.</text>
</comment>
<dbReference type="InterPro" id="IPR036812">
    <property type="entry name" value="NAD(P)_OxRdtase_dom_sf"/>
</dbReference>
<feature type="domain" description="NADP-dependent oxidoreductase" evidence="2">
    <location>
        <begin position="15"/>
        <end position="313"/>
    </location>
</feature>
<dbReference type="InterPro" id="IPR050791">
    <property type="entry name" value="Aldo-Keto_reductase"/>
</dbReference>
<sequence>MAAASRVPKPDMPTGFGLMGMTWRPTSTPDEQAFAAMKAAIAKGATLWSSSEFYGMPEPTEGLGLLRRYFEAYPEDASKVTLFVKGCSDLTTLYPKNSRAGVRESIENTIKVLGNTKKIDIFGPARGDPSVPLEETIGTLKELVSEGLIGGIGLSEVGSKTIEKANSIFPLSLVEVEFSLWSTDILTNGVAETTKKLGIPIAAYAPLGRGFLTGQLKSAEDIPEGDIRRYFDRFQPENFSKNLELLSQVKSVASSKGVTPAQLALAWVRVHSKSDKAGVIIPIPGATAAPRVEENTTAVSLTKEEKANLDEILSSFTVQGGRYNGQLEATLWG</sequence>
<dbReference type="InterPro" id="IPR023210">
    <property type="entry name" value="NADP_OxRdtase_dom"/>
</dbReference>
<evidence type="ECO:0000313" key="3">
    <source>
        <dbReference type="EMBL" id="KAK9772685.1"/>
    </source>
</evidence>
<dbReference type="EMBL" id="JARVKM010000058">
    <property type="protein sequence ID" value="KAK9772685.1"/>
    <property type="molecule type" value="Genomic_DNA"/>
</dbReference>